<dbReference type="InterPro" id="IPR036237">
    <property type="entry name" value="Xyl_isomerase-like_sf"/>
</dbReference>
<dbReference type="AlphaFoldDB" id="A0A1T2X5L4"/>
<dbReference type="OrthoDB" id="9798407at2"/>
<keyword evidence="2" id="KW-1185">Reference proteome</keyword>
<reference evidence="1 2" key="1">
    <citation type="submission" date="2017-01" db="EMBL/GenBank/DDBJ databases">
        <title>Genome analysis of Paenibacillus selenitrireducens ES3-24.</title>
        <authorList>
            <person name="Xu D."/>
            <person name="Yao R."/>
            <person name="Zheng S."/>
        </authorList>
    </citation>
    <scope>NUCLEOTIDE SEQUENCE [LARGE SCALE GENOMIC DNA]</scope>
    <source>
        <strain evidence="1 2">ES3-24</strain>
    </source>
</reference>
<dbReference type="Gene3D" id="3.20.20.150">
    <property type="entry name" value="Divalent-metal-dependent TIM barrel enzymes"/>
    <property type="match status" value="1"/>
</dbReference>
<sequence>MHHKFAAQLFTLREACKKDFYGTLRKLSEMGWKSVQIDGLHGYPAVEIAAALQETGLSVAGMHVSLYRLNMELDAVLNEAKLFGTSYFYLNSLPTDMQNEPGYREVKRRLLEIASLVQDQGFYVGYHNHDFEFHTEINNRVALDYLLEPEKGQSLLPEIDTYWVKKAGRDPLTYISQYTGRKFPILHFKDMTNDDRQYFAELGTGSIDFAPILQWGEANGVEYYAVEQDYCPGDPFDSLAQSLEYLVKITNKNR</sequence>
<evidence type="ECO:0000313" key="2">
    <source>
        <dbReference type="Proteomes" id="UP000190188"/>
    </source>
</evidence>
<organism evidence="1 2">
    <name type="scientific">Paenibacillus selenitireducens</name>
    <dbReference type="NCBI Taxonomy" id="1324314"/>
    <lineage>
        <taxon>Bacteria</taxon>
        <taxon>Bacillati</taxon>
        <taxon>Bacillota</taxon>
        <taxon>Bacilli</taxon>
        <taxon>Bacillales</taxon>
        <taxon>Paenibacillaceae</taxon>
        <taxon>Paenibacillus</taxon>
    </lineage>
</organism>
<dbReference type="Proteomes" id="UP000190188">
    <property type="component" value="Unassembled WGS sequence"/>
</dbReference>
<accession>A0A1T2X5L4</accession>
<comment type="caution">
    <text evidence="1">The sequence shown here is derived from an EMBL/GenBank/DDBJ whole genome shotgun (WGS) entry which is preliminary data.</text>
</comment>
<protein>
    <submittedName>
        <fullName evidence="1">Xylose isomerase</fullName>
    </submittedName>
</protein>
<dbReference type="GO" id="GO:0016853">
    <property type="term" value="F:isomerase activity"/>
    <property type="evidence" value="ECO:0007669"/>
    <property type="project" value="UniProtKB-KW"/>
</dbReference>
<dbReference type="EMBL" id="MSZX01000009">
    <property type="protein sequence ID" value="OPA75191.1"/>
    <property type="molecule type" value="Genomic_DNA"/>
</dbReference>
<dbReference type="STRING" id="1324314.BVG16_21540"/>
<name>A0A1T2X5L4_9BACL</name>
<keyword evidence="1" id="KW-0413">Isomerase</keyword>
<dbReference type="RefSeq" id="WP_078501264.1">
    <property type="nucleotide sequence ID" value="NZ_MSZX01000009.1"/>
</dbReference>
<dbReference type="PANTHER" id="PTHR12110">
    <property type="entry name" value="HYDROXYPYRUVATE ISOMERASE"/>
    <property type="match status" value="1"/>
</dbReference>
<dbReference type="PANTHER" id="PTHR12110:SF41">
    <property type="entry name" value="INOSOSE DEHYDRATASE"/>
    <property type="match status" value="1"/>
</dbReference>
<proteinExistence type="predicted"/>
<evidence type="ECO:0000313" key="1">
    <source>
        <dbReference type="EMBL" id="OPA75191.1"/>
    </source>
</evidence>
<dbReference type="InterPro" id="IPR050312">
    <property type="entry name" value="IolE/XylAMocC-like"/>
</dbReference>
<gene>
    <name evidence="1" type="ORF">BVG16_21540</name>
</gene>
<dbReference type="SUPFAM" id="SSF51658">
    <property type="entry name" value="Xylose isomerase-like"/>
    <property type="match status" value="1"/>
</dbReference>